<evidence type="ECO:0000256" key="4">
    <source>
        <dbReference type="ARBA" id="ARBA00023316"/>
    </source>
</evidence>
<dbReference type="EC" id="3.5.1.28" evidence="2"/>
<dbReference type="InterPro" id="IPR036505">
    <property type="entry name" value="Amidase/PGRP_sf"/>
</dbReference>
<dbReference type="SUPFAM" id="SSF55846">
    <property type="entry name" value="N-acetylmuramoyl-L-alanine amidase-like"/>
    <property type="match status" value="1"/>
</dbReference>
<dbReference type="InterPro" id="IPR002502">
    <property type="entry name" value="Amidase_domain"/>
</dbReference>
<evidence type="ECO:0000313" key="6">
    <source>
        <dbReference type="EMBL" id="GHI50851.1"/>
    </source>
</evidence>
<name>A0ABQ3R4S1_STRRR</name>
<evidence type="ECO:0000259" key="5">
    <source>
        <dbReference type="SMART" id="SM00644"/>
    </source>
</evidence>
<dbReference type="PANTHER" id="PTHR30417:SF1">
    <property type="entry name" value="N-ACETYLMURAMOYL-L-ALANINE AMIDASE AMID"/>
    <property type="match status" value="1"/>
</dbReference>
<dbReference type="PANTHER" id="PTHR30417">
    <property type="entry name" value="N-ACETYLMURAMOYL-L-ALANINE AMIDASE AMID"/>
    <property type="match status" value="1"/>
</dbReference>
<evidence type="ECO:0000313" key="7">
    <source>
        <dbReference type="Proteomes" id="UP000646738"/>
    </source>
</evidence>
<dbReference type="PROSITE" id="PS51318">
    <property type="entry name" value="TAT"/>
    <property type="match status" value="1"/>
</dbReference>
<dbReference type="EMBL" id="BNEA01000001">
    <property type="protein sequence ID" value="GHI50851.1"/>
    <property type="molecule type" value="Genomic_DNA"/>
</dbReference>
<keyword evidence="7" id="KW-1185">Reference proteome</keyword>
<keyword evidence="3" id="KW-0378">Hydrolase</keyword>
<keyword evidence="4" id="KW-0961">Cell wall biogenesis/degradation</keyword>
<protein>
    <recommendedName>
        <fullName evidence="2">N-acetylmuramoyl-L-alanine amidase</fullName>
        <ecNumber evidence="2">3.5.1.28</ecNumber>
    </recommendedName>
</protein>
<dbReference type="CDD" id="cd06583">
    <property type="entry name" value="PGRP"/>
    <property type="match status" value="1"/>
</dbReference>
<sequence>MDMDRAEPRLSRRRLLTGAALAAVPYALLPDPRAGAQPQSADYPPAEWRPASTANYTVSSRPGAYAIDRVIIHVTQETYSDALAIFADPQKKVSAHYVIRSADGHVAQCVREADVAWHAGNWSYNTRSVGIEHEGWVDRPEYFTDTLYQQSAKLTAAICAKYGIPRDREHIIGHHQVPGTDHTDPGPEWDWVRYIRMVNFS</sequence>
<evidence type="ECO:0000256" key="2">
    <source>
        <dbReference type="ARBA" id="ARBA00011901"/>
    </source>
</evidence>
<evidence type="ECO:0000256" key="3">
    <source>
        <dbReference type="ARBA" id="ARBA00022801"/>
    </source>
</evidence>
<comment type="caution">
    <text evidence="6">The sequence shown here is derived from an EMBL/GenBank/DDBJ whole genome shotgun (WGS) entry which is preliminary data.</text>
</comment>
<dbReference type="Pfam" id="PF01510">
    <property type="entry name" value="Amidase_2"/>
    <property type="match status" value="1"/>
</dbReference>
<dbReference type="InterPro" id="IPR051206">
    <property type="entry name" value="NAMLAA_amidase_2"/>
</dbReference>
<dbReference type="Gene3D" id="3.40.80.10">
    <property type="entry name" value="Peptidoglycan recognition protein-like"/>
    <property type="match status" value="1"/>
</dbReference>
<organism evidence="6 7">
    <name type="scientific">Streptomyces rubradiris</name>
    <name type="common">Streptomyces achromogenes subsp. rubradiris</name>
    <dbReference type="NCBI Taxonomy" id="285531"/>
    <lineage>
        <taxon>Bacteria</taxon>
        <taxon>Bacillati</taxon>
        <taxon>Actinomycetota</taxon>
        <taxon>Actinomycetes</taxon>
        <taxon>Kitasatosporales</taxon>
        <taxon>Streptomycetaceae</taxon>
        <taxon>Streptomyces</taxon>
    </lineage>
</organism>
<dbReference type="Proteomes" id="UP000646738">
    <property type="component" value="Unassembled WGS sequence"/>
</dbReference>
<proteinExistence type="predicted"/>
<reference evidence="7" key="1">
    <citation type="submission" date="2023-07" db="EMBL/GenBank/DDBJ databases">
        <title>Whole genome shotgun sequence of Streptomyces achromogenes subsp. rubradiris NBRC 14000.</title>
        <authorList>
            <person name="Komaki H."/>
            <person name="Tamura T."/>
        </authorList>
    </citation>
    <scope>NUCLEOTIDE SEQUENCE [LARGE SCALE GENOMIC DNA]</scope>
    <source>
        <strain evidence="7">NBRC 14000</strain>
    </source>
</reference>
<feature type="domain" description="N-acetylmuramoyl-L-alanine amidase" evidence="5">
    <location>
        <begin position="56"/>
        <end position="186"/>
    </location>
</feature>
<dbReference type="SMART" id="SM00644">
    <property type="entry name" value="Ami_2"/>
    <property type="match status" value="1"/>
</dbReference>
<comment type="catalytic activity">
    <reaction evidence="1">
        <text>Hydrolyzes the link between N-acetylmuramoyl residues and L-amino acid residues in certain cell-wall glycopeptides.</text>
        <dbReference type="EC" id="3.5.1.28"/>
    </reaction>
</comment>
<dbReference type="InterPro" id="IPR006311">
    <property type="entry name" value="TAT_signal"/>
</dbReference>
<gene>
    <name evidence="6" type="ORF">Srubr_06970</name>
</gene>
<evidence type="ECO:0000256" key="1">
    <source>
        <dbReference type="ARBA" id="ARBA00001561"/>
    </source>
</evidence>
<accession>A0ABQ3R4S1</accession>